<proteinExistence type="predicted"/>
<dbReference type="EMBL" id="JAKKUT010000005">
    <property type="protein sequence ID" value="MDG2991833.1"/>
    <property type="molecule type" value="Genomic_DNA"/>
</dbReference>
<dbReference type="Proteomes" id="UP001154265">
    <property type="component" value="Unassembled WGS sequence"/>
</dbReference>
<evidence type="ECO:0000259" key="1">
    <source>
        <dbReference type="Pfam" id="PF00542"/>
    </source>
</evidence>
<accession>A0ABT6F1U6</accession>
<protein>
    <submittedName>
        <fullName evidence="2">Ribosomal protein L7/L12</fullName>
    </submittedName>
</protein>
<keyword evidence="3" id="KW-1185">Reference proteome</keyword>
<evidence type="ECO:0000313" key="3">
    <source>
        <dbReference type="Proteomes" id="UP001154265"/>
    </source>
</evidence>
<reference evidence="2" key="1">
    <citation type="journal article" date="2022" name="Genome Biol. Evol.">
        <title>A New Gene Family Diagnostic for Intracellular Biomineralization of Amorphous Ca Carbonates by Cyanobacteria.</title>
        <authorList>
            <person name="Benzerara K."/>
            <person name="Duprat E."/>
            <person name="Bitard-Feildel T."/>
            <person name="Caumes G."/>
            <person name="Cassier-Chauvat C."/>
            <person name="Chauvat F."/>
            <person name="Dezi M."/>
            <person name="Diop S.I."/>
            <person name="Gaschignard G."/>
            <person name="Gorgen S."/>
            <person name="Gugger M."/>
            <person name="Lopez-Garcia P."/>
            <person name="Millet M."/>
            <person name="Skouri-Panet F."/>
            <person name="Moreira D."/>
            <person name="Callebaut I."/>
        </authorList>
    </citation>
    <scope>NUCLEOTIDE SEQUENCE</scope>
    <source>
        <strain evidence="2">G9</strain>
    </source>
</reference>
<name>A0ABT6F1U6_9SYNE</name>
<dbReference type="RefSeq" id="WP_277867759.1">
    <property type="nucleotide sequence ID" value="NZ_JAKKUT010000005.1"/>
</dbReference>
<dbReference type="Gene3D" id="3.30.1390.10">
    <property type="match status" value="1"/>
</dbReference>
<dbReference type="InterPro" id="IPR014719">
    <property type="entry name" value="Ribosomal_bL12_C/ClpS-like"/>
</dbReference>
<keyword evidence="2" id="KW-0689">Ribosomal protein</keyword>
<organism evidence="2 3">
    <name type="scientific">Candidatus Synechococcus calcipolaris G9</name>
    <dbReference type="NCBI Taxonomy" id="1497997"/>
    <lineage>
        <taxon>Bacteria</taxon>
        <taxon>Bacillati</taxon>
        <taxon>Cyanobacteriota</taxon>
        <taxon>Cyanophyceae</taxon>
        <taxon>Synechococcales</taxon>
        <taxon>Synechococcaceae</taxon>
        <taxon>Synechococcus</taxon>
    </lineage>
</organism>
<comment type="caution">
    <text evidence="2">The sequence shown here is derived from an EMBL/GenBank/DDBJ whole genome shotgun (WGS) entry which is preliminary data.</text>
</comment>
<dbReference type="Pfam" id="PF00542">
    <property type="entry name" value="Ribosomal_L12"/>
    <property type="match status" value="1"/>
</dbReference>
<reference evidence="2" key="2">
    <citation type="submission" date="2022-01" db="EMBL/GenBank/DDBJ databases">
        <authorList>
            <person name="Zivanovic Y."/>
            <person name="Moreira D."/>
            <person name="Lopez-Garcia P."/>
        </authorList>
    </citation>
    <scope>NUCLEOTIDE SEQUENCE</scope>
    <source>
        <strain evidence="2">G9</strain>
    </source>
</reference>
<feature type="domain" description="Large ribosomal subunit protein bL12 C-terminal" evidence="1">
    <location>
        <begin position="18"/>
        <end position="45"/>
    </location>
</feature>
<evidence type="ECO:0000313" key="2">
    <source>
        <dbReference type="EMBL" id="MDG2991833.1"/>
    </source>
</evidence>
<dbReference type="InterPro" id="IPR013823">
    <property type="entry name" value="Ribosomal_bL12_C"/>
</dbReference>
<keyword evidence="2" id="KW-0687">Ribonucleoprotein</keyword>
<gene>
    <name evidence="2" type="ORF">L3556_12965</name>
</gene>
<sequence length="57" mass="6145">MNNQGDTLPIAAMMAAEKGNLIEAIKITRLKTGLGLKEAKDAVETYLKNNPPQGKSF</sequence>
<dbReference type="GO" id="GO:0005840">
    <property type="term" value="C:ribosome"/>
    <property type="evidence" value="ECO:0007669"/>
    <property type="project" value="UniProtKB-KW"/>
</dbReference>